<evidence type="ECO:0000256" key="1">
    <source>
        <dbReference type="SAM" id="MobiDB-lite"/>
    </source>
</evidence>
<feature type="signal peptide" evidence="2">
    <location>
        <begin position="1"/>
        <end position="40"/>
    </location>
</feature>
<keyword evidence="2" id="KW-0732">Signal</keyword>
<feature type="region of interest" description="Disordered" evidence="1">
    <location>
        <begin position="540"/>
        <end position="562"/>
    </location>
</feature>
<sequence length="875" mass="99534">MDTVWGRRKCRPRRRSRPMMWWLMITVSTLVVLGVRYANAETAAVGSHVEERERTSERDGGDVGARELARWRQKVTHVPAADAPRCRILSPRDSRLLAIATPFNVAVQVEGAMSREYTMRVQVADHVAEGRAKEATTVFRVDGLWRAQVSISIILYTASEDETHRSRVCIDEVELNLDTPMMKIFHPSSQDPVVVTPNCPLIVNFGLVLCNSGVPDCYANFEGDQFAGVNMYVNNHLHSRLNSSRVEIANLREVLQEGGEVFEGKRNEVSIVLVVLNVDGVEMLGLHAGLKAGVIFRDEIAATACHQYLSDPLHSFGNNSKVLTRNSFSSEHLNELHALNSNFDDPWDDKEGDVPLSCRGVEETRFLSVNMSEGNESGTCEVVMTPGNVDHEQAIIAYTFVTVDPTDLIFQVKLWRKFCKEHVKFVAVLNMDPLHQEFLRGVPRLRAVCQSLGVELDFLSLPCDRALRTSSGYHWLSSSLCHAVAMDWIWSRRVLRHHRKDVVLLLHSDVFPWRHFSVADLMRDDCAIVGRRWKKCHEENSKPPIEKDEEIGKNKVKEDEDEERMRREREFRCYWHMDSDIMLFNLSSMPAPSLLSFLPGATSPMKPHEHEADNTSAFDTIDAFFRHSETDKSPPFIDPTFDVPALNRFDPSSQTFELDTGGFSFLYLLLFQADSNAAPARMNMPVAALDGVLQMSWDREGREGKHVFFDRPRLTAAGLTRMYHQHPARRSKEELARLREDTACGRRVCWLRNTGRKFNHTCKSLLESGMRLSRGLRDFCEEMRREGEEEEEVNFGVNTISSFIHNRCGSGWCHCEGYGRACMSESHASEANYLNMLSEFVYVVLQSVYGSECVDCAVRDEVGKFGFEFRQTFAL</sequence>
<evidence type="ECO:0000313" key="3">
    <source>
        <dbReference type="EMBL" id="CAE2322200.1"/>
    </source>
</evidence>
<accession>A0A7S4P308</accession>
<protein>
    <submittedName>
        <fullName evidence="3">Uncharacterized protein</fullName>
    </submittedName>
</protein>
<feature type="chain" id="PRO_5030979290" evidence="2">
    <location>
        <begin position="41"/>
        <end position="875"/>
    </location>
</feature>
<gene>
    <name evidence="3" type="ORF">GTHE00462_LOCUS28015</name>
</gene>
<proteinExistence type="predicted"/>
<evidence type="ECO:0000256" key="2">
    <source>
        <dbReference type="SAM" id="SignalP"/>
    </source>
</evidence>
<name>A0A7S4P308_GUITH</name>
<organism evidence="3">
    <name type="scientific">Guillardia theta</name>
    <name type="common">Cryptophyte</name>
    <name type="synonym">Cryptomonas phi</name>
    <dbReference type="NCBI Taxonomy" id="55529"/>
    <lineage>
        <taxon>Eukaryota</taxon>
        <taxon>Cryptophyceae</taxon>
        <taxon>Pyrenomonadales</taxon>
        <taxon>Geminigeraceae</taxon>
        <taxon>Guillardia</taxon>
    </lineage>
</organism>
<dbReference type="EMBL" id="HBKN01035892">
    <property type="protein sequence ID" value="CAE2322200.1"/>
    <property type="molecule type" value="Transcribed_RNA"/>
</dbReference>
<reference evidence="3" key="1">
    <citation type="submission" date="2021-01" db="EMBL/GenBank/DDBJ databases">
        <authorList>
            <person name="Corre E."/>
            <person name="Pelletier E."/>
            <person name="Niang G."/>
            <person name="Scheremetjew M."/>
            <person name="Finn R."/>
            <person name="Kale V."/>
            <person name="Holt S."/>
            <person name="Cochrane G."/>
            <person name="Meng A."/>
            <person name="Brown T."/>
            <person name="Cohen L."/>
        </authorList>
    </citation>
    <scope>NUCLEOTIDE SEQUENCE</scope>
    <source>
        <strain evidence="3">CCMP 2712</strain>
    </source>
</reference>
<dbReference type="AlphaFoldDB" id="A0A7S4P308"/>